<dbReference type="InterPro" id="IPR015813">
    <property type="entry name" value="Pyrv/PenolPyrv_kinase-like_dom"/>
</dbReference>
<dbReference type="InterPro" id="IPR040442">
    <property type="entry name" value="Pyrv_kinase-like_dom_sf"/>
</dbReference>
<dbReference type="Pfam" id="PF13714">
    <property type="entry name" value="PEP_mutase"/>
    <property type="match status" value="1"/>
</dbReference>
<reference evidence="2" key="1">
    <citation type="submission" date="2017-06" db="EMBL/GenBank/DDBJ databases">
        <title>Herbaspirillum phytohormonus sp. nov., isolated from the root nodule of Robinia pseudoacacia in lead-zinc mine.</title>
        <authorList>
            <person name="Fan M."/>
            <person name="Lin Y."/>
        </authorList>
    </citation>
    <scope>NUCLEOTIDE SEQUENCE [LARGE SCALE GENOMIC DNA]</scope>
    <source>
        <strain evidence="2">SC-089</strain>
    </source>
</reference>
<dbReference type="RefSeq" id="WP_088604733.1">
    <property type="nucleotide sequence ID" value="NZ_NJIH01000010.1"/>
</dbReference>
<evidence type="ECO:0000313" key="1">
    <source>
        <dbReference type="EMBL" id="OWT56726.1"/>
    </source>
</evidence>
<dbReference type="Proteomes" id="UP000214603">
    <property type="component" value="Unassembled WGS sequence"/>
</dbReference>
<protein>
    <submittedName>
        <fullName evidence="1">2-methylisocitrate lyase</fullName>
    </submittedName>
</protein>
<gene>
    <name evidence="1" type="ORF">CEY11_17620</name>
</gene>
<sequence length="272" mass="28153">MPHTIAERRAAFRALHAQGCFVLPNPWDVGSARMLQHLGFAALASTSSGYAWSTGRPDYAVTRDDVLQHLGALCAAVNLPVNADFESGFAASPEEVAANVELAVHTGVAGLSIEDREIGVEAGLYEKPLAVERIRAARAAIDATGCDVLLVARTEGLLTDPASLGTAIDKLQAFAEAGADCLYAPGVRKAEDIAAMVRALAPKPVNVLIMDPGMTAAELADLGVRRISVGGALARVGWGALLPAMQQMKAGSFAGLAAAMPGGELNRIFGGL</sequence>
<dbReference type="OrthoDB" id="9785398at2"/>
<comment type="caution">
    <text evidence="1">The sequence shown here is derived from an EMBL/GenBank/DDBJ whole genome shotgun (WGS) entry which is preliminary data.</text>
</comment>
<dbReference type="PANTHER" id="PTHR42905">
    <property type="entry name" value="PHOSPHOENOLPYRUVATE CARBOXYLASE"/>
    <property type="match status" value="1"/>
</dbReference>
<keyword evidence="1" id="KW-0456">Lyase</keyword>
<dbReference type="Gene3D" id="3.20.20.60">
    <property type="entry name" value="Phosphoenolpyruvate-binding domains"/>
    <property type="match status" value="1"/>
</dbReference>
<proteinExistence type="predicted"/>
<dbReference type="InterPro" id="IPR039556">
    <property type="entry name" value="ICL/PEPM"/>
</dbReference>
<accession>A0A225M6H2</accession>
<dbReference type="CDD" id="cd00377">
    <property type="entry name" value="ICL_PEPM"/>
    <property type="match status" value="1"/>
</dbReference>
<dbReference type="PANTHER" id="PTHR42905:SF16">
    <property type="entry name" value="CARBOXYPHOSPHONOENOLPYRUVATE PHOSPHONOMUTASE-LIKE PROTEIN (AFU_ORTHOLOGUE AFUA_5G07230)"/>
    <property type="match status" value="1"/>
</dbReference>
<dbReference type="SUPFAM" id="SSF51621">
    <property type="entry name" value="Phosphoenolpyruvate/pyruvate domain"/>
    <property type="match status" value="1"/>
</dbReference>
<organism evidence="1 2">
    <name type="scientific">Candidimonas nitroreducens</name>
    <dbReference type="NCBI Taxonomy" id="683354"/>
    <lineage>
        <taxon>Bacteria</taxon>
        <taxon>Pseudomonadati</taxon>
        <taxon>Pseudomonadota</taxon>
        <taxon>Betaproteobacteria</taxon>
        <taxon>Burkholderiales</taxon>
        <taxon>Alcaligenaceae</taxon>
        <taxon>Candidimonas</taxon>
    </lineage>
</organism>
<keyword evidence="2" id="KW-1185">Reference proteome</keyword>
<dbReference type="Gene3D" id="6.10.250.2750">
    <property type="match status" value="1"/>
</dbReference>
<name>A0A225M6H2_9BURK</name>
<dbReference type="EMBL" id="NJIH01000010">
    <property type="protein sequence ID" value="OWT56726.1"/>
    <property type="molecule type" value="Genomic_DNA"/>
</dbReference>
<dbReference type="AlphaFoldDB" id="A0A225M6H2"/>
<evidence type="ECO:0000313" key="2">
    <source>
        <dbReference type="Proteomes" id="UP000214603"/>
    </source>
</evidence>
<dbReference type="GO" id="GO:0016829">
    <property type="term" value="F:lyase activity"/>
    <property type="evidence" value="ECO:0007669"/>
    <property type="project" value="UniProtKB-KW"/>
</dbReference>